<dbReference type="EMBL" id="OJIN01000221">
    <property type="protein sequence ID" value="SPD75833.1"/>
    <property type="molecule type" value="Genomic_DNA"/>
</dbReference>
<protein>
    <submittedName>
        <fullName evidence="1">Uncharacterized protein</fullName>
    </submittedName>
</protein>
<accession>A0A445N2A3</accession>
<evidence type="ECO:0000313" key="1">
    <source>
        <dbReference type="EMBL" id="SPD75833.1"/>
    </source>
</evidence>
<reference evidence="1" key="1">
    <citation type="submission" date="2018-01" db="EMBL/GenBank/DDBJ databases">
        <authorList>
            <person name="Regsiter A."/>
            <person name="William W."/>
        </authorList>
    </citation>
    <scope>NUCLEOTIDE SEQUENCE</scope>
    <source>
        <strain evidence="1">TRIP AH-1</strain>
    </source>
</reference>
<gene>
    <name evidence="1" type="ORF">PITCH_A760043</name>
</gene>
<sequence>MQAVHVSKFMSSSWTKKAFEIKNLDIYDKYLILMVPPARLERTAPRLGIWCSIHLSYGGMKNFLCVIGVIVKYFKRAGTKFRGG</sequence>
<proteinExistence type="predicted"/>
<name>A0A445N2A3_9BACT</name>
<organism evidence="1">
    <name type="scientific">uncultured Desulfobacterium sp</name>
    <dbReference type="NCBI Taxonomy" id="201089"/>
    <lineage>
        <taxon>Bacteria</taxon>
        <taxon>Pseudomonadati</taxon>
        <taxon>Thermodesulfobacteriota</taxon>
        <taxon>Desulfobacteria</taxon>
        <taxon>Desulfobacterales</taxon>
        <taxon>Desulfobacteriaceae</taxon>
        <taxon>Desulfobacterium</taxon>
        <taxon>environmental samples</taxon>
    </lineage>
</organism>
<dbReference type="AlphaFoldDB" id="A0A445N2A3"/>